<evidence type="ECO:0000313" key="2">
    <source>
        <dbReference type="EMBL" id="KAF5859636.1"/>
    </source>
</evidence>
<feature type="compositionally biased region" description="Basic and acidic residues" evidence="1">
    <location>
        <begin position="434"/>
        <end position="448"/>
    </location>
</feature>
<feature type="compositionally biased region" description="Polar residues" evidence="1">
    <location>
        <begin position="102"/>
        <end position="111"/>
    </location>
</feature>
<evidence type="ECO:0000256" key="1">
    <source>
        <dbReference type="SAM" id="MobiDB-lite"/>
    </source>
</evidence>
<evidence type="ECO:0000313" key="3">
    <source>
        <dbReference type="Proteomes" id="UP000541154"/>
    </source>
</evidence>
<accession>A0A8H6E4Y4</accession>
<dbReference type="EMBL" id="SPNV01000158">
    <property type="protein sequence ID" value="KAF5859636.1"/>
    <property type="molecule type" value="Genomic_DNA"/>
</dbReference>
<keyword evidence="3" id="KW-1185">Reference proteome</keyword>
<proteinExistence type="predicted"/>
<feature type="compositionally biased region" description="Polar residues" evidence="1">
    <location>
        <begin position="386"/>
        <end position="401"/>
    </location>
</feature>
<sequence>MFFWDKRPRWPPAPTVEDEIESLSREQHGLAKIGDKPGIEGVCARGSIDQYPLIIETFSLTTIVQGDILGGYGHESSSSVDSSGPPTPPLDPKQPILFDTGNAKQQGSQLKPVSLATPPLSRDTSPLGQPRAPASQPVRNSRPTTSRQRPLDSSAQSSKAQKDSAPALHKATSNLSPLKVTKPTAPLRMTSLPSKPTSSIPKRPETVNTSRSAGSSTTKVHQPTQLNPGLTNSTNPSTPKSTSLVASKPPASSVPKPVGVKPGRPTVQPTAKVQQPLPANPGPLKTTSPSLTARASSLASKPPASILKQPGGVKPDQPAGQSTARQAANVKQPLPVSPSPQKVAKSSTQVLSPPLPSKSVSAGPERSESAKSDSPSSTRLPAANAQKPSTAPGYQSNSATIKTKGHGDGSNRSPEPQGSEKPSVRPSSTISLAERLEEKMRRRHEQRDLGSSSEDSQKKSGPPTPAHVVKLASPIVAKSGPPATSLGTVGQASCPQLAPRAVTINPPSINKGSRPPSLVETPVPELVPSEPSAPILPKRTVSFQTGALKPASWRNPEDTLEHLQSLQISLPQPVRPPSPSRSGQCLLPCPRSVPVAGYQDWYTIKGMSHLDICPSCLKQMRKSKFRDVFILGTPRARLEKIRCAMSEPWVRLAWMQTINKQLDHLHLLCQIAQPPPGTKPCTGRIVSEQYWYRVVDPDTGAFLPKFNICSACVRNLRILMPPHQDTFKLCTTLQERVCDFVTDSPRFVRYIDLLDIAANRAEQEHSPQPKLSEFMAYARRKVVLRDCRRSRLALNTWHYIPQLPELTVCEDCYDDVVWPMVKANYPIARKFSAMMRLPPGDGLARSREASCQLYSPRMRLKFREAVEENDLAYLNMITLKRYEAEQHYRKQKNQLLEDEERGYDCEAELRRNLEEWKRWE</sequence>
<feature type="compositionally biased region" description="Polar residues" evidence="1">
    <location>
        <begin position="137"/>
        <end position="148"/>
    </location>
</feature>
<name>A0A8H6E4Y4_PETAA</name>
<feature type="compositionally biased region" description="Polar residues" evidence="1">
    <location>
        <begin position="191"/>
        <end position="230"/>
    </location>
</feature>
<organism evidence="2 3">
    <name type="scientific">Petromyces alliaceus</name>
    <name type="common">Aspergillus alliaceus</name>
    <dbReference type="NCBI Taxonomy" id="209559"/>
    <lineage>
        <taxon>Eukaryota</taxon>
        <taxon>Fungi</taxon>
        <taxon>Dikarya</taxon>
        <taxon>Ascomycota</taxon>
        <taxon>Pezizomycotina</taxon>
        <taxon>Eurotiomycetes</taxon>
        <taxon>Eurotiomycetidae</taxon>
        <taxon>Eurotiales</taxon>
        <taxon>Aspergillaceae</taxon>
        <taxon>Aspergillus</taxon>
        <taxon>Aspergillus subgen. Circumdati</taxon>
    </lineage>
</organism>
<feature type="compositionally biased region" description="Low complexity" evidence="1">
    <location>
        <begin position="152"/>
        <end position="165"/>
    </location>
</feature>
<gene>
    <name evidence="2" type="ORF">ETB97_002609</name>
</gene>
<reference evidence="2 3" key="1">
    <citation type="submission" date="2019-04" db="EMBL/GenBank/DDBJ databases">
        <title>Aspergillus burnettii sp. nov., novel species from soil in southeast Queensland.</title>
        <authorList>
            <person name="Gilchrist C.L.M."/>
            <person name="Pitt J.I."/>
            <person name="Lange L."/>
            <person name="Lacey H.J."/>
            <person name="Vuong D."/>
            <person name="Midgley D.J."/>
            <person name="Greenfield P."/>
            <person name="Bradbury M."/>
            <person name="Lacey E."/>
            <person name="Busk P.K."/>
            <person name="Pilgaard B."/>
            <person name="Chooi Y.H."/>
            <person name="Piggott A.M."/>
        </authorList>
    </citation>
    <scope>NUCLEOTIDE SEQUENCE [LARGE SCALE GENOMIC DNA]</scope>
    <source>
        <strain evidence="2 3">FRR 5400</strain>
    </source>
</reference>
<comment type="caution">
    <text evidence="2">The sequence shown here is derived from an EMBL/GenBank/DDBJ whole genome shotgun (WGS) entry which is preliminary data.</text>
</comment>
<protein>
    <submittedName>
        <fullName evidence="2">Uncharacterized protein</fullName>
    </submittedName>
</protein>
<feature type="compositionally biased region" description="Low complexity" evidence="1">
    <location>
        <begin position="231"/>
        <end position="263"/>
    </location>
</feature>
<feature type="region of interest" description="Disordered" evidence="1">
    <location>
        <begin position="74"/>
        <end position="490"/>
    </location>
</feature>
<feature type="compositionally biased region" description="Polar residues" evidence="1">
    <location>
        <begin position="285"/>
        <end position="299"/>
    </location>
</feature>
<dbReference type="AlphaFoldDB" id="A0A8H6E4Y4"/>
<dbReference type="Proteomes" id="UP000541154">
    <property type="component" value="Unassembled WGS sequence"/>
</dbReference>